<keyword evidence="2" id="KW-1185">Reference proteome</keyword>
<proteinExistence type="predicted"/>
<dbReference type="Proteomes" id="UP000292927">
    <property type="component" value="Unassembled WGS sequence"/>
</dbReference>
<sequence length="73" mass="8538">MFDILFEYFDGTNYICKDVKKIVIPTQSGKVSIQGDEILQYQFRIHSEIYLYSDSRCYTVSCSNLKALEVLKK</sequence>
<dbReference type="AlphaFoldDB" id="A0A4Q7PM19"/>
<gene>
    <name evidence="1" type="ORF">EV209_1366</name>
</gene>
<evidence type="ECO:0000313" key="1">
    <source>
        <dbReference type="EMBL" id="RZT00930.1"/>
    </source>
</evidence>
<dbReference type="EMBL" id="SGXF01000002">
    <property type="protein sequence ID" value="RZT00930.1"/>
    <property type="molecule type" value="Genomic_DNA"/>
</dbReference>
<dbReference type="OrthoDB" id="9969582at2"/>
<comment type="caution">
    <text evidence="1">The sequence shown here is derived from an EMBL/GenBank/DDBJ whole genome shotgun (WGS) entry which is preliminary data.</text>
</comment>
<accession>A0A4Q7PM19</accession>
<name>A0A4Q7PM19_9FIRM</name>
<reference evidence="1 2" key="1">
    <citation type="submission" date="2019-02" db="EMBL/GenBank/DDBJ databases">
        <title>Genomic Encyclopedia of Type Strains, Phase IV (KMG-IV): sequencing the most valuable type-strain genomes for metagenomic binning, comparative biology and taxonomic classification.</title>
        <authorList>
            <person name="Goeker M."/>
        </authorList>
    </citation>
    <scope>NUCLEOTIDE SEQUENCE [LARGE SCALE GENOMIC DNA]</scope>
    <source>
        <strain evidence="1 2">DSM 29486</strain>
    </source>
</reference>
<evidence type="ECO:0000313" key="2">
    <source>
        <dbReference type="Proteomes" id="UP000292927"/>
    </source>
</evidence>
<organism evidence="1 2">
    <name type="scientific">Cuneatibacter caecimuris</name>
    <dbReference type="NCBI Taxonomy" id="1796618"/>
    <lineage>
        <taxon>Bacteria</taxon>
        <taxon>Bacillati</taxon>
        <taxon>Bacillota</taxon>
        <taxon>Clostridia</taxon>
        <taxon>Lachnospirales</taxon>
        <taxon>Lachnospiraceae</taxon>
        <taxon>Cuneatibacter</taxon>
    </lineage>
</organism>
<protein>
    <submittedName>
        <fullName evidence="1">Uncharacterized protein</fullName>
    </submittedName>
</protein>